<keyword evidence="2" id="KW-1185">Reference proteome</keyword>
<gene>
    <name evidence="1" type="ORF">LMG18101_00665</name>
</gene>
<dbReference type="EMBL" id="CATZLL010000002">
    <property type="protein sequence ID" value="CAJ0809778.1"/>
    <property type="molecule type" value="Genomic_DNA"/>
</dbReference>
<evidence type="ECO:0000313" key="1">
    <source>
        <dbReference type="EMBL" id="CAJ0809778.1"/>
    </source>
</evidence>
<proteinExistence type="predicted"/>
<protein>
    <submittedName>
        <fullName evidence="1">Uncharacterized protein</fullName>
    </submittedName>
</protein>
<evidence type="ECO:0000313" key="2">
    <source>
        <dbReference type="Proteomes" id="UP001189757"/>
    </source>
</evidence>
<reference evidence="1 2" key="1">
    <citation type="submission" date="2023-07" db="EMBL/GenBank/DDBJ databases">
        <authorList>
            <person name="Peeters C."/>
        </authorList>
    </citation>
    <scope>NUCLEOTIDE SEQUENCE [LARGE SCALE GENOMIC DNA]</scope>
    <source>
        <strain evidence="1 2">LMG 18101</strain>
    </source>
</reference>
<comment type="caution">
    <text evidence="1">The sequence shown here is derived from an EMBL/GenBank/DDBJ whole genome shotgun (WGS) entry which is preliminary data.</text>
</comment>
<accession>A0ABM9JZZ7</accession>
<sequence length="60" mass="6664">MRTGRETDNALRNIVRSLSEYASQIGYAYVVDWAITPLSTQTLLEPGRLSAAKKSALYCI</sequence>
<name>A0ABM9JZZ7_9RALS</name>
<dbReference type="Proteomes" id="UP001189757">
    <property type="component" value="Unassembled WGS sequence"/>
</dbReference>
<organism evidence="1 2">
    <name type="scientific">Ralstonia flaminis</name>
    <dbReference type="NCBI Taxonomy" id="3058597"/>
    <lineage>
        <taxon>Bacteria</taxon>
        <taxon>Pseudomonadati</taxon>
        <taxon>Pseudomonadota</taxon>
        <taxon>Betaproteobacteria</taxon>
        <taxon>Burkholderiales</taxon>
        <taxon>Burkholderiaceae</taxon>
        <taxon>Ralstonia</taxon>
    </lineage>
</organism>